<evidence type="ECO:0000313" key="3">
    <source>
        <dbReference type="EMBL" id="PXX80203.1"/>
    </source>
</evidence>
<dbReference type="Proteomes" id="UP001276902">
    <property type="component" value="Unassembled WGS sequence"/>
</dbReference>
<dbReference type="GeneID" id="94440925"/>
<keyword evidence="1" id="KW-1133">Transmembrane helix</keyword>
<feature type="transmembrane region" description="Helical" evidence="1">
    <location>
        <begin position="188"/>
        <end position="207"/>
    </location>
</feature>
<dbReference type="AlphaFoldDB" id="A0A318L427"/>
<feature type="transmembrane region" description="Helical" evidence="1">
    <location>
        <begin position="125"/>
        <end position="149"/>
    </location>
</feature>
<dbReference type="InterPro" id="IPR004704">
    <property type="entry name" value="PTS_IID_man"/>
</dbReference>
<name>A0A318L427_9FIRM</name>
<dbReference type="PANTHER" id="PTHR32502:SF23">
    <property type="entry name" value="TRANSPORT PROTEIN, PTS SYSTEM"/>
    <property type="match status" value="1"/>
</dbReference>
<organism evidence="3 4">
    <name type="scientific">Dielma fastidiosa</name>
    <dbReference type="NCBI Taxonomy" id="1034346"/>
    <lineage>
        <taxon>Bacteria</taxon>
        <taxon>Bacillati</taxon>
        <taxon>Bacillota</taxon>
        <taxon>Erysipelotrichia</taxon>
        <taxon>Erysipelotrichales</taxon>
        <taxon>Erysipelotrichaceae</taxon>
        <taxon>Dielma</taxon>
    </lineage>
</organism>
<reference evidence="2" key="2">
    <citation type="submission" date="2022-03" db="EMBL/GenBank/DDBJ databases">
        <title>First case of bacteraemia caused by Dielma fastidiosa in a patient hospitalised with diverticulitis.</title>
        <authorList>
            <person name="Forman-Ankjaer B."/>
            <person name="Hvid-Jensen F."/>
            <person name="Kobel C.M."/>
            <person name="Greve T."/>
        </authorList>
    </citation>
    <scope>NUCLEOTIDE SEQUENCE</scope>
    <source>
        <strain evidence="2">AUH_DF_2021</strain>
    </source>
</reference>
<dbReference type="OrthoDB" id="9795582at2"/>
<proteinExistence type="predicted"/>
<feature type="transmembrane region" description="Helical" evidence="1">
    <location>
        <begin position="253"/>
        <end position="272"/>
    </location>
</feature>
<keyword evidence="1" id="KW-0472">Membrane</keyword>
<dbReference type="PANTHER" id="PTHR32502">
    <property type="entry name" value="N-ACETYLGALACTOSAMINE PERMEASE II COMPONENT-RELATED"/>
    <property type="match status" value="1"/>
</dbReference>
<accession>A0A318L427</accession>
<dbReference type="EMBL" id="JALDAW010000013">
    <property type="protein sequence ID" value="MDY5168313.1"/>
    <property type="molecule type" value="Genomic_DNA"/>
</dbReference>
<dbReference type="Pfam" id="PF03613">
    <property type="entry name" value="EIID-AGA"/>
    <property type="match status" value="1"/>
</dbReference>
<comment type="caution">
    <text evidence="3">The sequence shown here is derived from an EMBL/GenBank/DDBJ whole genome shotgun (WGS) entry which is preliminary data.</text>
</comment>
<dbReference type="GO" id="GO:0009401">
    <property type="term" value="P:phosphoenolpyruvate-dependent sugar phosphotransferase system"/>
    <property type="evidence" value="ECO:0007669"/>
    <property type="project" value="InterPro"/>
</dbReference>
<protein>
    <submittedName>
        <fullName evidence="3">PTS system IID component (Man family)</fullName>
    </submittedName>
    <submittedName>
        <fullName evidence="2">PTS system mannose/fructose/sorbose family transporter subunit IID</fullName>
    </submittedName>
</protein>
<dbReference type="RefSeq" id="WP_022938004.1">
    <property type="nucleotide sequence ID" value="NZ_BAABZA010000006.1"/>
</dbReference>
<evidence type="ECO:0000313" key="2">
    <source>
        <dbReference type="EMBL" id="MDY5168313.1"/>
    </source>
</evidence>
<gene>
    <name evidence="3" type="ORF">DES51_104209</name>
    <name evidence="2" type="ORF">MQE39_09315</name>
</gene>
<dbReference type="EMBL" id="QJKH01000004">
    <property type="protein sequence ID" value="PXX80203.1"/>
    <property type="molecule type" value="Genomic_DNA"/>
</dbReference>
<dbReference type="GO" id="GO:0005886">
    <property type="term" value="C:plasma membrane"/>
    <property type="evidence" value="ECO:0007669"/>
    <property type="project" value="TreeGrafter"/>
</dbReference>
<evidence type="ECO:0000313" key="4">
    <source>
        <dbReference type="Proteomes" id="UP000247612"/>
    </source>
</evidence>
<keyword evidence="1" id="KW-0812">Transmembrane</keyword>
<dbReference type="PROSITE" id="PS51108">
    <property type="entry name" value="PTS_EIID"/>
    <property type="match status" value="1"/>
</dbReference>
<dbReference type="Proteomes" id="UP000247612">
    <property type="component" value="Unassembled WGS sequence"/>
</dbReference>
<dbReference type="InterPro" id="IPR050303">
    <property type="entry name" value="GatZ_KbaZ_carbometab"/>
</dbReference>
<reference evidence="3 4" key="1">
    <citation type="submission" date="2018-05" db="EMBL/GenBank/DDBJ databases">
        <title>Genomic Encyclopedia of Type Strains, Phase IV (KMG-IV): sequencing the most valuable type-strain genomes for metagenomic binning, comparative biology and taxonomic classification.</title>
        <authorList>
            <person name="Goeker M."/>
        </authorList>
    </citation>
    <scope>NUCLEOTIDE SEQUENCE [LARGE SCALE GENOMIC DNA]</scope>
    <source>
        <strain evidence="3 4">JC118</strain>
    </source>
</reference>
<dbReference type="STRING" id="1034346.GCA_000313565_01701"/>
<sequence length="273" mass="30077">MSEKKFEITKSDLNKVFWRSMPVELSYNSERMHNLFYIYSLTPIFKKIYKDDPEGMKQALLRHVEFYNTTPQIEPWVVGITAALEVQNAESGNQMGDTVTAIKTGLMGPISVIGDTLFFTSGFRVIAASVGAAMCIAGNPFGILVYFLIFNVPNYVCHWYGIHYGFKLGSSFIDKVVASGLLQKVTDIALTVGLTVLGALTSSYVFLSTNLSITYDQAEVSLQAILDGICPNLLPLSLTLFCAWLMRKKNVKAPMLMVTVIVVGVILGAFGII</sequence>
<keyword evidence="4" id="KW-1185">Reference proteome</keyword>
<evidence type="ECO:0000256" key="1">
    <source>
        <dbReference type="SAM" id="Phobius"/>
    </source>
</evidence>